<organism evidence="2 3">
    <name type="scientific">Phakopsora pachyrhizi</name>
    <name type="common">Asian soybean rust disease fungus</name>
    <dbReference type="NCBI Taxonomy" id="170000"/>
    <lineage>
        <taxon>Eukaryota</taxon>
        <taxon>Fungi</taxon>
        <taxon>Dikarya</taxon>
        <taxon>Basidiomycota</taxon>
        <taxon>Pucciniomycotina</taxon>
        <taxon>Pucciniomycetes</taxon>
        <taxon>Pucciniales</taxon>
        <taxon>Phakopsoraceae</taxon>
        <taxon>Phakopsora</taxon>
    </lineage>
</organism>
<dbReference type="AlphaFoldDB" id="A0AAV0BMS9"/>
<name>A0AAV0BMS9_PHAPC</name>
<reference evidence="2" key="1">
    <citation type="submission" date="2022-06" db="EMBL/GenBank/DDBJ databases">
        <authorList>
            <consortium name="SYNGENTA / RWTH Aachen University"/>
        </authorList>
    </citation>
    <scope>NUCLEOTIDE SEQUENCE</scope>
</reference>
<comment type="caution">
    <text evidence="2">The sequence shown here is derived from an EMBL/GenBank/DDBJ whole genome shotgun (WGS) entry which is preliminary data.</text>
</comment>
<protein>
    <recommendedName>
        <fullName evidence="4">CCHC-type domain-containing protein</fullName>
    </recommendedName>
</protein>
<gene>
    <name evidence="2" type="ORF">PPACK8108_LOCUS22819</name>
</gene>
<keyword evidence="3" id="KW-1185">Reference proteome</keyword>
<proteinExistence type="predicted"/>
<feature type="compositionally biased region" description="Basic residues" evidence="1">
    <location>
        <begin position="53"/>
        <end position="62"/>
    </location>
</feature>
<sequence>MPFHNRHKKYPKAEPAGMGSGQRKVGSDGTGGGGGTKQLQGRRKANIDASASQRRRPGKIVGRRVAGYKREVSVGLVRRRRRTDIRYISKAVVEGRLDKTVGGRRRARRRHTVVRSSYHFSFAGNSTHAKSVAFNKLNNIKFNDATTFVNDVRGAISKIRATGLNMDSECLSLLILQNLPRNYDSLVRIISQMEPIPHEEEVLKKLEKDQLQFNNKDKNVEALYVKKPYKKKFKKFNKFNREKRIKYHNCNKLGHLAKDCWSGNKEKKPNDKFHYNKKANVASHEDEYETEVTSLMANKEIINDNMVIDKETDNFKRSPEPSDKDQLEEENMNLIDYG</sequence>
<evidence type="ECO:0000313" key="2">
    <source>
        <dbReference type="EMBL" id="CAH7687948.1"/>
    </source>
</evidence>
<dbReference type="EMBL" id="CALTRL010005923">
    <property type="protein sequence ID" value="CAH7687948.1"/>
    <property type="molecule type" value="Genomic_DNA"/>
</dbReference>
<feature type="region of interest" description="Disordered" evidence="1">
    <location>
        <begin position="1"/>
        <end position="62"/>
    </location>
</feature>
<dbReference type="Proteomes" id="UP001153365">
    <property type="component" value="Unassembled WGS sequence"/>
</dbReference>
<dbReference type="Pfam" id="PF14223">
    <property type="entry name" value="Retrotran_gag_2"/>
    <property type="match status" value="1"/>
</dbReference>
<evidence type="ECO:0000313" key="3">
    <source>
        <dbReference type="Proteomes" id="UP001153365"/>
    </source>
</evidence>
<accession>A0AAV0BMS9</accession>
<feature type="region of interest" description="Disordered" evidence="1">
    <location>
        <begin position="310"/>
        <end position="338"/>
    </location>
</feature>
<feature type="compositionally biased region" description="Basic residues" evidence="1">
    <location>
        <begin position="1"/>
        <end position="10"/>
    </location>
</feature>
<evidence type="ECO:0008006" key="4">
    <source>
        <dbReference type="Google" id="ProtNLM"/>
    </source>
</evidence>
<feature type="compositionally biased region" description="Basic and acidic residues" evidence="1">
    <location>
        <begin position="310"/>
        <end position="325"/>
    </location>
</feature>
<evidence type="ECO:0000256" key="1">
    <source>
        <dbReference type="SAM" id="MobiDB-lite"/>
    </source>
</evidence>